<name>A0A8J4PXU3_9MYCE</name>
<accession>A0A8J4PXU3</accession>
<evidence type="ECO:0000313" key="1">
    <source>
        <dbReference type="EMBL" id="KAF2075335.1"/>
    </source>
</evidence>
<dbReference type="OrthoDB" id="24413at2759"/>
<proteinExistence type="predicted"/>
<dbReference type="PANTHER" id="PTHR46586">
    <property type="entry name" value="ANKYRIN REPEAT-CONTAINING PROTEIN"/>
    <property type="match status" value="1"/>
</dbReference>
<sequence>MDKYFFNLYRNLYLRKYIFSIIKQENRSLEYIPYNYYNFPLKLICSTKNQELLLQRFNQYLEKATFQYENVFGRNKSQEYFTEYIDFDFNISIYCDLLKWRELDLNLFIRIYNEFKTQILLFKKQTPFLYSHLPYDLVVKSGNYPLFLFFLEKNEPIQSEFNFLKYLADCDSIDLIQYFYSNGYLSRLNEKSIVEGFTKIFSESKSIYYPFISQWFNSNSKDQESLKILERISGKVLNVALRSNQYDFVKLVLKINSNYNYDLLPRRNSVRYNSLFSINLITYPLNSVEYNQFFFFNNFFRINLSIEIIHCIYQSYPDLFFKYLYQEPIILQNYDVSKFLLENFSNIEIAPNSFKNAISVYKNLDIVKLIAKHRPNAVFIDIDYFNTTYEIIQYLFETFPNQHFCDHFIHNGFNGDIRIVKYLDKLSKKYPDRIIFSKKSIDNAARFGYLDIVKYLYTNRKEGFSVDAISSASSGYHYSTLEFLFRELPKYEINYLLLFSPKSLVVQYPTNFKKRKKFMAIKSLWDKQRLLHCSENSQHAFFSKYAREADLSMDYFYHHPETLSMSMEKLVYKAIVFHNIPLFNKIQKVNPKLVHNSFKKKAFKSAIIQYLVKVNSVSLLKFLFKNGLLNDAKFMMMTACVENNSFLILDYLFQRGPEMSIFFNTFQKPLSFVETRHQYDINYFFIELIYNCFSLKNFTPLYYLMLLKFKPNLNLNFNCKRFESMLNRLKEILYDRLNIKTKTINSVETLAVCMQQNNNNTSNNISSASKLLINQVLSYLLESTILEQLLVEDHDHSKDVFTSNTLQSLVFTFE</sequence>
<dbReference type="InterPro" id="IPR052050">
    <property type="entry name" value="SecEffector_AnkRepeat"/>
</dbReference>
<organism evidence="1 2">
    <name type="scientific">Polysphondylium violaceum</name>
    <dbReference type="NCBI Taxonomy" id="133409"/>
    <lineage>
        <taxon>Eukaryota</taxon>
        <taxon>Amoebozoa</taxon>
        <taxon>Evosea</taxon>
        <taxon>Eumycetozoa</taxon>
        <taxon>Dictyostelia</taxon>
        <taxon>Dictyosteliales</taxon>
        <taxon>Dictyosteliaceae</taxon>
        <taxon>Polysphondylium</taxon>
    </lineage>
</organism>
<dbReference type="Proteomes" id="UP000695562">
    <property type="component" value="Unassembled WGS sequence"/>
</dbReference>
<dbReference type="SUPFAM" id="SSF48403">
    <property type="entry name" value="Ankyrin repeat"/>
    <property type="match status" value="1"/>
</dbReference>
<keyword evidence="2" id="KW-1185">Reference proteome</keyword>
<dbReference type="AlphaFoldDB" id="A0A8J4PXU3"/>
<evidence type="ECO:0000313" key="2">
    <source>
        <dbReference type="Proteomes" id="UP000695562"/>
    </source>
</evidence>
<evidence type="ECO:0008006" key="3">
    <source>
        <dbReference type="Google" id="ProtNLM"/>
    </source>
</evidence>
<reference evidence="1" key="1">
    <citation type="submission" date="2020-01" db="EMBL/GenBank/DDBJ databases">
        <title>Development of genomics and gene disruption for Polysphondylium violaceum indicates a role for the polyketide synthase stlB in stalk morphogenesis.</title>
        <authorList>
            <person name="Narita B."/>
            <person name="Kawabe Y."/>
            <person name="Kin K."/>
            <person name="Saito T."/>
            <person name="Gibbs R."/>
            <person name="Kuspa A."/>
            <person name="Muzny D."/>
            <person name="Queller D."/>
            <person name="Richards S."/>
            <person name="Strassman J."/>
            <person name="Sucgang R."/>
            <person name="Worley K."/>
            <person name="Schaap P."/>
        </authorList>
    </citation>
    <scope>NUCLEOTIDE SEQUENCE</scope>
    <source>
        <strain evidence="1">QSvi11</strain>
    </source>
</reference>
<dbReference type="InterPro" id="IPR036770">
    <property type="entry name" value="Ankyrin_rpt-contain_sf"/>
</dbReference>
<dbReference type="PANTHER" id="PTHR46586:SF3">
    <property type="entry name" value="ANKYRIN REPEAT-CONTAINING PROTEIN"/>
    <property type="match status" value="1"/>
</dbReference>
<dbReference type="EMBL" id="AJWJ01000104">
    <property type="protein sequence ID" value="KAF2075335.1"/>
    <property type="molecule type" value="Genomic_DNA"/>
</dbReference>
<gene>
    <name evidence="1" type="ORF">CYY_003364</name>
</gene>
<comment type="caution">
    <text evidence="1">The sequence shown here is derived from an EMBL/GenBank/DDBJ whole genome shotgun (WGS) entry which is preliminary data.</text>
</comment>
<protein>
    <recommendedName>
        <fullName evidence="3">Ankyrin repeat-containing protein</fullName>
    </recommendedName>
</protein>